<dbReference type="AlphaFoldDB" id="A0A1C4GYE5"/>
<gene>
    <name evidence="3" type="ORF">GA0116959_11632</name>
</gene>
<accession>A0A1C4GYE5</accession>
<dbReference type="Proteomes" id="UP000243661">
    <property type="component" value="Unassembled WGS sequence"/>
</dbReference>
<feature type="domain" description="FecR N-terminal" evidence="2">
    <location>
        <begin position="13"/>
        <end position="55"/>
    </location>
</feature>
<dbReference type="RefSeq" id="WP_092721019.1">
    <property type="nucleotide sequence ID" value="NZ_FMBK01000016.1"/>
</dbReference>
<dbReference type="Pfam" id="PF16220">
    <property type="entry name" value="DUF4880"/>
    <property type="match status" value="1"/>
</dbReference>
<evidence type="ECO:0000259" key="2">
    <source>
        <dbReference type="Pfam" id="PF16220"/>
    </source>
</evidence>
<dbReference type="PIRSF" id="PIRSF018266">
    <property type="entry name" value="FecR"/>
    <property type="match status" value="1"/>
</dbReference>
<sequence>MSAPQPIPEHVIDEATDWLVLLNSGEVTELQLQQFEQWKAEKQQNALAIQYIERLTQGLSNLPSNFQPELLVSSEKKFHSALKRNILLSLSGLFLLGFLASCISWEKWQADYHTEVGEIKSVLLEDGSQLILSSDSYVKIKFSTQKRQVKLIEGEIYIQTAKDQQKHYRAFIVETQDGQVEALGTQFTVRQENSHKTKVSVYQHAVAVHAEQLTESHVIHQGHHVVFDNQYISKSTALQNEHPYWTQRLLVVEKWPLEKVLSELYRYKKGTYFLDESLKAIPVSGVFSLQNTQQSLETLAYSHQLDLNFYSPYVLKIKKKIKN</sequence>
<dbReference type="Gene3D" id="2.60.120.1440">
    <property type="match status" value="1"/>
</dbReference>
<dbReference type="PANTHER" id="PTHR30273:SF2">
    <property type="entry name" value="PROTEIN FECR"/>
    <property type="match status" value="1"/>
</dbReference>
<dbReference type="PANTHER" id="PTHR30273">
    <property type="entry name" value="PERIPLASMIC SIGNAL SENSOR AND SIGMA FACTOR ACTIVATOR FECR-RELATED"/>
    <property type="match status" value="1"/>
</dbReference>
<feature type="domain" description="FecR protein" evidence="1">
    <location>
        <begin position="111"/>
        <end position="206"/>
    </location>
</feature>
<organism evidence="3 4">
    <name type="scientific">Acinetobacter albensis</name>
    <dbReference type="NCBI Taxonomy" id="1673609"/>
    <lineage>
        <taxon>Bacteria</taxon>
        <taxon>Pseudomonadati</taxon>
        <taxon>Pseudomonadota</taxon>
        <taxon>Gammaproteobacteria</taxon>
        <taxon>Moraxellales</taxon>
        <taxon>Moraxellaceae</taxon>
        <taxon>Acinetobacter</taxon>
    </lineage>
</organism>
<protein>
    <submittedName>
        <fullName evidence="3">FecR family protein</fullName>
    </submittedName>
</protein>
<proteinExistence type="predicted"/>
<dbReference type="InterPro" id="IPR006860">
    <property type="entry name" value="FecR"/>
</dbReference>
<dbReference type="GO" id="GO:0016989">
    <property type="term" value="F:sigma factor antagonist activity"/>
    <property type="evidence" value="ECO:0007669"/>
    <property type="project" value="TreeGrafter"/>
</dbReference>
<dbReference type="Pfam" id="PF04773">
    <property type="entry name" value="FecR"/>
    <property type="match status" value="1"/>
</dbReference>
<dbReference type="EMBL" id="FMBK01000016">
    <property type="protein sequence ID" value="SCC73177.1"/>
    <property type="molecule type" value="Genomic_DNA"/>
</dbReference>
<dbReference type="InterPro" id="IPR012373">
    <property type="entry name" value="Ferrdict_sens_TM"/>
</dbReference>
<dbReference type="InterPro" id="IPR032623">
    <property type="entry name" value="FecR_N"/>
</dbReference>
<dbReference type="OrthoDB" id="1099576at2"/>
<name>A0A1C4GYE5_9GAMM</name>
<reference evidence="3 4" key="1">
    <citation type="submission" date="2016-08" db="EMBL/GenBank/DDBJ databases">
        <authorList>
            <person name="Seilhamer J.J."/>
        </authorList>
    </citation>
    <scope>NUCLEOTIDE SEQUENCE [LARGE SCALE GENOMIC DNA]</scope>
    <source>
        <strain evidence="3 4">ANC 4874</strain>
    </source>
</reference>
<evidence type="ECO:0000313" key="4">
    <source>
        <dbReference type="Proteomes" id="UP000243661"/>
    </source>
</evidence>
<evidence type="ECO:0000259" key="1">
    <source>
        <dbReference type="Pfam" id="PF04773"/>
    </source>
</evidence>
<evidence type="ECO:0000313" key="3">
    <source>
        <dbReference type="EMBL" id="SCC73177.1"/>
    </source>
</evidence>